<protein>
    <submittedName>
        <fullName evidence="1">Uncharacterized protein</fullName>
    </submittedName>
</protein>
<reference evidence="1 2" key="1">
    <citation type="submission" date="2015-01" db="EMBL/GenBank/DDBJ databases">
        <title>The Genome Sequence of Fonsecaea pedrosoi CBS 271.37.</title>
        <authorList>
            <consortium name="The Broad Institute Genomics Platform"/>
            <person name="Cuomo C."/>
            <person name="de Hoog S."/>
            <person name="Gorbushina A."/>
            <person name="Stielow B."/>
            <person name="Teixiera M."/>
            <person name="Abouelleil A."/>
            <person name="Chapman S.B."/>
            <person name="Priest M."/>
            <person name="Young S.K."/>
            <person name="Wortman J."/>
            <person name="Nusbaum C."/>
            <person name="Birren B."/>
        </authorList>
    </citation>
    <scope>NUCLEOTIDE SEQUENCE [LARGE SCALE GENOMIC DNA]</scope>
    <source>
        <strain evidence="1 2">CBS 271.37</strain>
    </source>
</reference>
<dbReference type="HOGENOM" id="CLU_2109074_0_0_1"/>
<dbReference type="EMBL" id="KN846976">
    <property type="protein sequence ID" value="KIW75187.1"/>
    <property type="molecule type" value="Genomic_DNA"/>
</dbReference>
<dbReference type="InterPro" id="IPR025213">
    <property type="entry name" value="Sim4_Fta2"/>
</dbReference>
<dbReference type="Pfam" id="PF13095">
    <property type="entry name" value="FTA2"/>
    <property type="match status" value="1"/>
</dbReference>
<sequence>MRKGLSKDPKYAELMGEDIIGIYLSTEPFFLLQQTTEDDEPKLRRFVNHQEDIHNPRLISQGEHGVVILADIKGAEYAVKISKLSTGSNPDLSSTCMMLPYTPRLLPTNAELMPD</sequence>
<gene>
    <name evidence="1" type="ORF">Z517_11960</name>
</gene>
<evidence type="ECO:0000313" key="2">
    <source>
        <dbReference type="Proteomes" id="UP000053029"/>
    </source>
</evidence>
<accession>A0A0D2EL88</accession>
<organism evidence="1 2">
    <name type="scientific">Fonsecaea pedrosoi CBS 271.37</name>
    <dbReference type="NCBI Taxonomy" id="1442368"/>
    <lineage>
        <taxon>Eukaryota</taxon>
        <taxon>Fungi</taxon>
        <taxon>Dikarya</taxon>
        <taxon>Ascomycota</taxon>
        <taxon>Pezizomycotina</taxon>
        <taxon>Eurotiomycetes</taxon>
        <taxon>Chaetothyriomycetidae</taxon>
        <taxon>Chaetothyriales</taxon>
        <taxon>Herpotrichiellaceae</taxon>
        <taxon>Fonsecaea</taxon>
    </lineage>
</organism>
<dbReference type="GeneID" id="25311450"/>
<evidence type="ECO:0000313" key="1">
    <source>
        <dbReference type="EMBL" id="KIW75187.1"/>
    </source>
</evidence>
<name>A0A0D2EL88_9EURO</name>
<dbReference type="Proteomes" id="UP000053029">
    <property type="component" value="Unassembled WGS sequence"/>
</dbReference>
<dbReference type="RefSeq" id="XP_013278995.1">
    <property type="nucleotide sequence ID" value="XM_013423541.1"/>
</dbReference>
<keyword evidence="2" id="KW-1185">Reference proteome</keyword>
<dbReference type="VEuPathDB" id="FungiDB:Z517_11960"/>
<dbReference type="AlphaFoldDB" id="A0A0D2EL88"/>
<proteinExistence type="predicted"/>